<protein>
    <submittedName>
        <fullName evidence="1">Putative SufR family transcriptional regulator</fullName>
    </submittedName>
</protein>
<organism evidence="1 2">
    <name type="scientific">Nostocoides japonicum T1-X7</name>
    <dbReference type="NCBI Taxonomy" id="1194083"/>
    <lineage>
        <taxon>Bacteria</taxon>
        <taxon>Bacillati</taxon>
        <taxon>Actinomycetota</taxon>
        <taxon>Actinomycetes</taxon>
        <taxon>Micrococcales</taxon>
        <taxon>Intrasporangiaceae</taxon>
        <taxon>Nostocoides</taxon>
    </lineage>
</organism>
<dbReference type="STRING" id="1194083.BN12_500021"/>
<sequence>MGRQELTRPDPSSRPALGESRARVLTLLRSDDAPATVMDIARRVGLHSNTTRFHLDGLVEQGLAEREIERREVPGRPRTLYRASADGARAGRRSYRLLAEVLIAFLATHTRRPGQLALEAGEACGRSLVERPAPPRRVGVAAATDQLVEVLEEIGFAPEAVTARRERRILLHECPFREVAEKHPGVVCAVHLGIMRGLLDELGAPIDVAGLDSFVEPSLCVTRLSAAAQRAPVRRGAAADPGQR</sequence>
<gene>
    <name evidence="1" type="ORF">BN12_500021</name>
</gene>
<dbReference type="SUPFAM" id="SSF46785">
    <property type="entry name" value="Winged helix' DNA-binding domain"/>
    <property type="match status" value="1"/>
</dbReference>
<dbReference type="InterPro" id="IPR011991">
    <property type="entry name" value="ArsR-like_HTH"/>
</dbReference>
<dbReference type="EMBL" id="CAJB01000382">
    <property type="protein sequence ID" value="CCH79637.1"/>
    <property type="molecule type" value="Genomic_DNA"/>
</dbReference>
<dbReference type="CDD" id="cd00090">
    <property type="entry name" value="HTH_ARSR"/>
    <property type="match status" value="1"/>
</dbReference>
<dbReference type="Pfam" id="PF12840">
    <property type="entry name" value="HTH_20"/>
    <property type="match status" value="1"/>
</dbReference>
<proteinExistence type="predicted"/>
<comment type="caution">
    <text evidence="1">The sequence shown here is derived from an EMBL/GenBank/DDBJ whole genome shotgun (WGS) entry which is preliminary data.</text>
</comment>
<accession>A0A077M3L2</accession>
<dbReference type="InterPro" id="IPR036390">
    <property type="entry name" value="WH_DNA-bd_sf"/>
</dbReference>
<evidence type="ECO:0000313" key="1">
    <source>
        <dbReference type="EMBL" id="CCH79637.1"/>
    </source>
</evidence>
<dbReference type="Gene3D" id="1.10.10.10">
    <property type="entry name" value="Winged helix-like DNA-binding domain superfamily/Winged helix DNA-binding domain"/>
    <property type="match status" value="1"/>
</dbReference>
<keyword evidence="2" id="KW-1185">Reference proteome</keyword>
<evidence type="ECO:0000313" key="2">
    <source>
        <dbReference type="Proteomes" id="UP000035721"/>
    </source>
</evidence>
<dbReference type="AlphaFoldDB" id="A0A077M3L2"/>
<dbReference type="Proteomes" id="UP000035721">
    <property type="component" value="Unassembled WGS sequence"/>
</dbReference>
<dbReference type="InterPro" id="IPR036388">
    <property type="entry name" value="WH-like_DNA-bd_sf"/>
</dbReference>
<reference evidence="1 2" key="1">
    <citation type="journal article" date="2013" name="ISME J.">
        <title>A metabolic model for members of the genus Tetrasphaera involved in enhanced biological phosphorus removal.</title>
        <authorList>
            <person name="Kristiansen R."/>
            <person name="Nguyen H.T.T."/>
            <person name="Saunders A.M."/>
            <person name="Nielsen J.L."/>
            <person name="Wimmer R."/>
            <person name="Le V.Q."/>
            <person name="McIlroy S.J."/>
            <person name="Petrovski S."/>
            <person name="Seviour R.J."/>
            <person name="Calteau A."/>
            <person name="Nielsen K.L."/>
            <person name="Nielsen P.H."/>
        </authorList>
    </citation>
    <scope>NUCLEOTIDE SEQUENCE [LARGE SCALE GENOMIC DNA]</scope>
    <source>
        <strain evidence="1 2">T1-X7</strain>
    </source>
</reference>
<name>A0A077M3L2_9MICO</name>
<dbReference type="OrthoDB" id="3399802at2"/>
<dbReference type="RefSeq" id="WP_048551535.1">
    <property type="nucleotide sequence ID" value="NZ_HF570958.1"/>
</dbReference>